<dbReference type="GO" id="GO:0005634">
    <property type="term" value="C:nucleus"/>
    <property type="evidence" value="ECO:0007669"/>
    <property type="project" value="UniProtKB-SubCell"/>
</dbReference>
<dbReference type="OrthoDB" id="205514at2759"/>
<evidence type="ECO:0000256" key="10">
    <source>
        <dbReference type="ARBA" id="ARBA00022932"/>
    </source>
</evidence>
<name>A0A6G1H8I1_9PEZI</name>
<comment type="cofactor">
    <cofactor evidence="1">
        <name>Mn(2+)</name>
        <dbReference type="ChEBI" id="CHEBI:29035"/>
    </cofactor>
</comment>
<evidence type="ECO:0000256" key="15">
    <source>
        <dbReference type="ARBA" id="ARBA00049244"/>
    </source>
</evidence>
<dbReference type="InterPro" id="IPR037160">
    <property type="entry name" value="DNA_Pol_thumb_sf"/>
</dbReference>
<dbReference type="InterPro" id="IPR043519">
    <property type="entry name" value="NT_sf"/>
</dbReference>
<evidence type="ECO:0000313" key="21">
    <source>
        <dbReference type="Proteomes" id="UP000800041"/>
    </source>
</evidence>
<dbReference type="EMBL" id="ML977145">
    <property type="protein sequence ID" value="KAF1989526.1"/>
    <property type="molecule type" value="Genomic_DNA"/>
</dbReference>
<feature type="domain" description="BRCT" evidence="19">
    <location>
        <begin position="24"/>
        <end position="120"/>
    </location>
</feature>
<dbReference type="FunFam" id="1.10.150.110:FF:000005">
    <property type="entry name" value="DNA polymerase POL4"/>
    <property type="match status" value="1"/>
</dbReference>
<dbReference type="PRINTS" id="PR00869">
    <property type="entry name" value="DNAPOLX"/>
</dbReference>
<dbReference type="Gene3D" id="3.30.460.10">
    <property type="entry name" value="Beta Polymerase, domain 2"/>
    <property type="match status" value="1"/>
</dbReference>
<evidence type="ECO:0000256" key="11">
    <source>
        <dbReference type="ARBA" id="ARBA00023125"/>
    </source>
</evidence>
<dbReference type="Pfam" id="PF10391">
    <property type="entry name" value="DNA_pol_lambd_f"/>
    <property type="match status" value="1"/>
</dbReference>
<keyword evidence="5 17" id="KW-0808">Transferase</keyword>
<keyword evidence="8" id="KW-0479">Metal-binding</keyword>
<evidence type="ECO:0000256" key="6">
    <source>
        <dbReference type="ARBA" id="ARBA00022695"/>
    </source>
</evidence>
<comment type="subcellular location">
    <subcellularLocation>
        <location evidence="2 17">Nucleus</location>
    </subcellularLocation>
</comment>
<dbReference type="Pfam" id="PF14716">
    <property type="entry name" value="HHH_8"/>
    <property type="match status" value="1"/>
</dbReference>
<dbReference type="GO" id="GO:0006260">
    <property type="term" value="P:DNA replication"/>
    <property type="evidence" value="ECO:0007669"/>
    <property type="project" value="UniProtKB-KW"/>
</dbReference>
<keyword evidence="12 17" id="KW-0234">DNA repair</keyword>
<keyword evidence="13" id="KW-0456">Lyase</keyword>
<reference evidence="20" key="1">
    <citation type="journal article" date="2020" name="Stud. Mycol.">
        <title>101 Dothideomycetes genomes: a test case for predicting lifestyles and emergence of pathogens.</title>
        <authorList>
            <person name="Haridas S."/>
            <person name="Albert R."/>
            <person name="Binder M."/>
            <person name="Bloem J."/>
            <person name="Labutti K."/>
            <person name="Salamov A."/>
            <person name="Andreopoulos B."/>
            <person name="Baker S."/>
            <person name="Barry K."/>
            <person name="Bills G."/>
            <person name="Bluhm B."/>
            <person name="Cannon C."/>
            <person name="Castanera R."/>
            <person name="Culley D."/>
            <person name="Daum C."/>
            <person name="Ezra D."/>
            <person name="Gonzalez J."/>
            <person name="Henrissat B."/>
            <person name="Kuo A."/>
            <person name="Liang C."/>
            <person name="Lipzen A."/>
            <person name="Lutzoni F."/>
            <person name="Magnuson J."/>
            <person name="Mondo S."/>
            <person name="Nolan M."/>
            <person name="Ohm R."/>
            <person name="Pangilinan J."/>
            <person name="Park H.-J."/>
            <person name="Ramirez L."/>
            <person name="Alfaro M."/>
            <person name="Sun H."/>
            <person name="Tritt A."/>
            <person name="Yoshinaga Y."/>
            <person name="Zwiers L.-H."/>
            <person name="Turgeon B."/>
            <person name="Goodwin S."/>
            <person name="Spatafora J."/>
            <person name="Crous P."/>
            <person name="Grigoriev I."/>
        </authorList>
    </citation>
    <scope>NUCLEOTIDE SEQUENCE</scope>
    <source>
        <strain evidence="20">CBS 113979</strain>
    </source>
</reference>
<evidence type="ECO:0000256" key="2">
    <source>
        <dbReference type="ARBA" id="ARBA00004123"/>
    </source>
</evidence>
<comment type="catalytic activity">
    <reaction evidence="15 17">
        <text>DNA(n) + a 2'-deoxyribonucleoside 5'-triphosphate = DNA(n+1) + diphosphate</text>
        <dbReference type="Rhea" id="RHEA:22508"/>
        <dbReference type="Rhea" id="RHEA-COMP:17339"/>
        <dbReference type="Rhea" id="RHEA-COMP:17340"/>
        <dbReference type="ChEBI" id="CHEBI:33019"/>
        <dbReference type="ChEBI" id="CHEBI:61560"/>
        <dbReference type="ChEBI" id="CHEBI:173112"/>
        <dbReference type="EC" id="2.7.7.7"/>
    </reaction>
</comment>
<dbReference type="FunFam" id="1.10.150.20:FF:000010">
    <property type="entry name" value="DNA polymerase lambda"/>
    <property type="match status" value="1"/>
</dbReference>
<sequence>MPVSSLPRDSVKRKRGESYKLAPENRRIFKDLNIFFFPNNDINPLRRMRMWKAIEYGASWIQKWQDGITHIVADRSATYQHLLDFLQVPSVPDSVVVVHEQYMSDCISFAVLIDPDRPAYRLKGCPVHANASDVNPAPGPLKNIEDQMPSSQSSLQLKAPAPAREPQTPSRKDDSSRETSQASHNQGSSPTKTNNDRPQYNDALDAAIDEAKTLQHIPFDFEEDDQHEAEKDETSDIDTEEEGQRLKKPAKRRKAQGNETFSCMSKHDGSNRDSNPNSRTIELLQEMGKYYDQIHDQWRTLAYRRAVASLRKQTEKIVSKEQAFQLPFVGERLAAKIEEIIWTDRLQRLENARLEPSDHAIRLFLGIYGVGFSQASRWVTAGFKTLEDLENKATLTANQTIGLAHYDDFQTRIPRAEIEEHGVFVRKALQEIDATFEITIGGSYRRGAKDSGDIDVLITKPEIGIHYIRSTVVERLVPKLFEEGFLKAGLATTHKDTGTKWHGACAIPGSEVWRRIDLLLVPWDEMGAALIYFTGNDIFNRSIRLLASKKGMRLNQRGLYKDVIREPLRQRVTEGTLLENKSEEKIFEILGVPWRPPHHRIA</sequence>
<keyword evidence="21" id="KW-1185">Reference proteome</keyword>
<evidence type="ECO:0000256" key="5">
    <source>
        <dbReference type="ARBA" id="ARBA00022679"/>
    </source>
</evidence>
<dbReference type="Pfam" id="PF14792">
    <property type="entry name" value="DNA_pol_B_palm"/>
    <property type="match status" value="1"/>
</dbReference>
<keyword evidence="4" id="KW-0237">DNA synthesis</keyword>
<evidence type="ECO:0000256" key="4">
    <source>
        <dbReference type="ARBA" id="ARBA00022634"/>
    </source>
</evidence>
<evidence type="ECO:0000256" key="13">
    <source>
        <dbReference type="ARBA" id="ARBA00023239"/>
    </source>
</evidence>
<evidence type="ECO:0000256" key="8">
    <source>
        <dbReference type="ARBA" id="ARBA00022723"/>
    </source>
</evidence>
<dbReference type="FunFam" id="3.30.210.10:FF:000001">
    <property type="entry name" value="DNA polymerase lambda"/>
    <property type="match status" value="1"/>
</dbReference>
<dbReference type="SUPFAM" id="SSF81585">
    <property type="entry name" value="PsbU/PolX domain-like"/>
    <property type="match status" value="1"/>
</dbReference>
<dbReference type="GO" id="GO:0003887">
    <property type="term" value="F:DNA-directed DNA polymerase activity"/>
    <property type="evidence" value="ECO:0007669"/>
    <property type="project" value="UniProtKB-UniRule"/>
</dbReference>
<dbReference type="AlphaFoldDB" id="A0A6G1H8I1"/>
<dbReference type="Gene3D" id="3.40.50.10190">
    <property type="entry name" value="BRCT domain"/>
    <property type="match status" value="1"/>
</dbReference>
<comment type="similarity">
    <text evidence="3 17">Belongs to the DNA polymerase type-X family.</text>
</comment>
<evidence type="ECO:0000256" key="17">
    <source>
        <dbReference type="RuleBase" id="RU366014"/>
    </source>
</evidence>
<evidence type="ECO:0000256" key="7">
    <source>
        <dbReference type="ARBA" id="ARBA00022705"/>
    </source>
</evidence>
<dbReference type="Gene3D" id="3.30.210.10">
    <property type="entry name" value="DNA polymerase, thumb domain"/>
    <property type="match status" value="1"/>
</dbReference>
<dbReference type="SUPFAM" id="SSF52113">
    <property type="entry name" value="BRCT domain"/>
    <property type="match status" value="1"/>
</dbReference>
<evidence type="ECO:0000259" key="19">
    <source>
        <dbReference type="PROSITE" id="PS50172"/>
    </source>
</evidence>
<dbReference type="PANTHER" id="PTHR11276">
    <property type="entry name" value="DNA POLYMERASE TYPE-X FAMILY MEMBER"/>
    <property type="match status" value="1"/>
</dbReference>
<dbReference type="CDD" id="cd00141">
    <property type="entry name" value="NT_POLXc"/>
    <property type="match status" value="1"/>
</dbReference>
<dbReference type="InterPro" id="IPR028207">
    <property type="entry name" value="DNA_pol_B_palm_palm"/>
</dbReference>
<dbReference type="InterPro" id="IPR036420">
    <property type="entry name" value="BRCT_dom_sf"/>
</dbReference>
<dbReference type="GO" id="GO:0003677">
    <property type="term" value="F:DNA binding"/>
    <property type="evidence" value="ECO:0007669"/>
    <property type="project" value="UniProtKB-UniRule"/>
</dbReference>
<dbReference type="Proteomes" id="UP000800041">
    <property type="component" value="Unassembled WGS sequence"/>
</dbReference>
<keyword evidence="9 17" id="KW-0227">DNA damage</keyword>
<feature type="active site" description="Nucleophile; Schiff-base intermediate with DNA; for 5'-dRP lyase activity" evidence="16">
    <location>
        <position position="336"/>
    </location>
</feature>
<evidence type="ECO:0000256" key="9">
    <source>
        <dbReference type="ARBA" id="ARBA00022763"/>
    </source>
</evidence>
<dbReference type="InterPro" id="IPR018944">
    <property type="entry name" value="DNA_pol_lambd_fingers_domain"/>
</dbReference>
<evidence type="ECO:0000256" key="18">
    <source>
        <dbReference type="SAM" id="MobiDB-lite"/>
    </source>
</evidence>
<dbReference type="GO" id="GO:0046872">
    <property type="term" value="F:metal ion binding"/>
    <property type="evidence" value="ECO:0007669"/>
    <property type="project" value="UniProtKB-UniRule"/>
</dbReference>
<dbReference type="GO" id="GO:0016829">
    <property type="term" value="F:lyase activity"/>
    <property type="evidence" value="ECO:0007669"/>
    <property type="project" value="UniProtKB-KW"/>
</dbReference>
<proteinExistence type="inferred from homology"/>
<dbReference type="PROSITE" id="PS50172">
    <property type="entry name" value="BRCT"/>
    <property type="match status" value="1"/>
</dbReference>
<dbReference type="PRINTS" id="PR00870">
    <property type="entry name" value="DNAPOLXBETA"/>
</dbReference>
<dbReference type="Gene3D" id="1.10.150.110">
    <property type="entry name" value="DNA polymerase beta, N-terminal domain-like"/>
    <property type="match status" value="1"/>
</dbReference>
<dbReference type="InterPro" id="IPR019843">
    <property type="entry name" value="DNA_pol-X_BS"/>
</dbReference>
<organism evidence="20 21">
    <name type="scientific">Aulographum hederae CBS 113979</name>
    <dbReference type="NCBI Taxonomy" id="1176131"/>
    <lineage>
        <taxon>Eukaryota</taxon>
        <taxon>Fungi</taxon>
        <taxon>Dikarya</taxon>
        <taxon>Ascomycota</taxon>
        <taxon>Pezizomycotina</taxon>
        <taxon>Dothideomycetes</taxon>
        <taxon>Pleosporomycetidae</taxon>
        <taxon>Aulographales</taxon>
        <taxon>Aulographaceae</taxon>
    </lineage>
</organism>
<evidence type="ECO:0000256" key="14">
    <source>
        <dbReference type="ARBA" id="ARBA00023242"/>
    </source>
</evidence>
<accession>A0A6G1H8I1</accession>
<keyword evidence="14 17" id="KW-0539">Nucleus</keyword>
<dbReference type="InterPro" id="IPR001357">
    <property type="entry name" value="BRCT_dom"/>
</dbReference>
<feature type="compositionally biased region" description="Polar residues" evidence="18">
    <location>
        <begin position="178"/>
        <end position="198"/>
    </location>
</feature>
<dbReference type="SUPFAM" id="SSF81301">
    <property type="entry name" value="Nucleotidyltransferase"/>
    <property type="match status" value="1"/>
</dbReference>
<keyword evidence="11" id="KW-0238">DNA-binding</keyword>
<dbReference type="GO" id="GO:0006303">
    <property type="term" value="P:double-strand break repair via nonhomologous end joining"/>
    <property type="evidence" value="ECO:0007669"/>
    <property type="project" value="TreeGrafter"/>
</dbReference>
<dbReference type="PANTHER" id="PTHR11276:SF28">
    <property type="entry name" value="DNA POLYMERASE LAMBDA"/>
    <property type="match status" value="1"/>
</dbReference>
<evidence type="ECO:0000313" key="20">
    <source>
        <dbReference type="EMBL" id="KAF1989526.1"/>
    </source>
</evidence>
<dbReference type="InterPro" id="IPR027421">
    <property type="entry name" value="DNA_pol_lamdba_lyase_dom_sf"/>
</dbReference>
<comment type="function">
    <text evidence="17">DNA polymerase that functions in several pathways of DNA repair. Involved in base excision repair (BER) responsible for repair of lesions that give rise to abasic (AP) sites in DNA. Also contributes to DNA double-strand break repair by non-homologous end joining and homologous recombination. Has both template-dependent and template-independent (terminal transferase) DNA polymerase activities. Has also a 5'-deoxyribose-5-phosphate lyase (dRP lyase) activity.</text>
</comment>
<feature type="region of interest" description="Disordered" evidence="18">
    <location>
        <begin position="218"/>
        <end position="278"/>
    </location>
</feature>
<evidence type="ECO:0000256" key="16">
    <source>
        <dbReference type="PIRSR" id="PIRSR622312-50"/>
    </source>
</evidence>
<dbReference type="Gene3D" id="1.10.150.20">
    <property type="entry name" value="5' to 3' exonuclease, C-terminal subdomain"/>
    <property type="match status" value="1"/>
</dbReference>
<gene>
    <name evidence="20" type="ORF">K402DRAFT_327028</name>
</gene>
<evidence type="ECO:0000256" key="1">
    <source>
        <dbReference type="ARBA" id="ARBA00001936"/>
    </source>
</evidence>
<feature type="region of interest" description="Disordered" evidence="18">
    <location>
        <begin position="131"/>
        <end position="200"/>
    </location>
</feature>
<dbReference type="InterPro" id="IPR029398">
    <property type="entry name" value="PolB_thumb"/>
</dbReference>
<dbReference type="InterPro" id="IPR002008">
    <property type="entry name" value="DNA_pol_X_beta-like"/>
</dbReference>
<evidence type="ECO:0000256" key="12">
    <source>
        <dbReference type="ARBA" id="ARBA00023204"/>
    </source>
</evidence>
<evidence type="ECO:0000256" key="3">
    <source>
        <dbReference type="ARBA" id="ARBA00008323"/>
    </source>
</evidence>
<keyword evidence="7" id="KW-0235">DNA replication</keyword>
<protein>
    <recommendedName>
        <fullName evidence="17">DNA polymerase</fullName>
        <ecNumber evidence="17">2.7.7.7</ecNumber>
    </recommendedName>
</protein>
<dbReference type="InterPro" id="IPR002054">
    <property type="entry name" value="DNA-dir_DNA_pol_X"/>
</dbReference>
<dbReference type="InterPro" id="IPR022312">
    <property type="entry name" value="DNA_pol_X"/>
</dbReference>
<dbReference type="SMART" id="SM00483">
    <property type="entry name" value="POLXc"/>
    <property type="match status" value="1"/>
</dbReference>
<keyword evidence="6 17" id="KW-0548">Nucleotidyltransferase</keyword>
<keyword evidence="10 17" id="KW-0239">DNA-directed DNA polymerase</keyword>
<feature type="compositionally biased region" description="Basic residues" evidence="18">
    <location>
        <begin position="246"/>
        <end position="255"/>
    </location>
</feature>
<dbReference type="Pfam" id="PF14791">
    <property type="entry name" value="DNA_pol_B_thumb"/>
    <property type="match status" value="1"/>
</dbReference>
<dbReference type="PROSITE" id="PS00522">
    <property type="entry name" value="DNA_POLYMERASE_X"/>
    <property type="match status" value="1"/>
</dbReference>
<dbReference type="SUPFAM" id="SSF47802">
    <property type="entry name" value="DNA polymerase beta, N-terminal domain-like"/>
    <property type="match status" value="1"/>
</dbReference>
<dbReference type="InterPro" id="IPR010996">
    <property type="entry name" value="HHH_MUS81"/>
</dbReference>
<dbReference type="EC" id="2.7.7.7" evidence="17"/>